<dbReference type="InterPro" id="IPR011009">
    <property type="entry name" value="Kinase-like_dom_sf"/>
</dbReference>
<evidence type="ECO:0000259" key="1">
    <source>
        <dbReference type="SMART" id="SM00587"/>
    </source>
</evidence>
<gene>
    <name evidence="2" type="ORF">RN001_000500</name>
</gene>
<accession>A0AAN7PF01</accession>
<proteinExistence type="predicted"/>
<dbReference type="InterPro" id="IPR004119">
    <property type="entry name" value="EcKL"/>
</dbReference>
<dbReference type="PANTHER" id="PTHR11012">
    <property type="entry name" value="PROTEIN KINASE-LIKE DOMAIN-CONTAINING"/>
    <property type="match status" value="1"/>
</dbReference>
<dbReference type="InterPro" id="IPR015897">
    <property type="entry name" value="CHK_kinase-like"/>
</dbReference>
<dbReference type="SUPFAM" id="SSF56112">
    <property type="entry name" value="Protein kinase-like (PK-like)"/>
    <property type="match status" value="2"/>
</dbReference>
<dbReference type="EMBL" id="JARPUR010000001">
    <property type="protein sequence ID" value="KAK4884229.1"/>
    <property type="molecule type" value="Genomic_DNA"/>
</dbReference>
<feature type="domain" description="CHK kinase-like" evidence="1">
    <location>
        <begin position="127"/>
        <end position="323"/>
    </location>
</feature>
<evidence type="ECO:0000313" key="3">
    <source>
        <dbReference type="Proteomes" id="UP001353858"/>
    </source>
</evidence>
<dbReference type="Proteomes" id="UP001353858">
    <property type="component" value="Unassembled WGS sequence"/>
</dbReference>
<comment type="caution">
    <text evidence="2">The sequence shown here is derived from an EMBL/GenBank/DDBJ whole genome shotgun (WGS) entry which is preliminary data.</text>
</comment>
<name>A0AAN7PF01_9COLE</name>
<reference evidence="3" key="1">
    <citation type="submission" date="2023-01" db="EMBL/GenBank/DDBJ databases">
        <title>Key to firefly adult light organ development and bioluminescence: homeobox transcription factors regulate luciferase expression and transportation to peroxisome.</title>
        <authorList>
            <person name="Fu X."/>
        </authorList>
    </citation>
    <scope>NUCLEOTIDE SEQUENCE [LARGE SCALE GENOMIC DNA]</scope>
</reference>
<dbReference type="Pfam" id="PF02958">
    <property type="entry name" value="EcKL"/>
    <property type="match status" value="2"/>
</dbReference>
<feature type="domain" description="CHK kinase-like" evidence="1">
    <location>
        <begin position="520"/>
        <end position="716"/>
    </location>
</feature>
<protein>
    <recommendedName>
        <fullName evidence="1">CHK kinase-like domain-containing protein</fullName>
    </recommendedName>
</protein>
<organism evidence="2 3">
    <name type="scientific">Aquatica leii</name>
    <dbReference type="NCBI Taxonomy" id="1421715"/>
    <lineage>
        <taxon>Eukaryota</taxon>
        <taxon>Metazoa</taxon>
        <taxon>Ecdysozoa</taxon>
        <taxon>Arthropoda</taxon>
        <taxon>Hexapoda</taxon>
        <taxon>Insecta</taxon>
        <taxon>Pterygota</taxon>
        <taxon>Neoptera</taxon>
        <taxon>Endopterygota</taxon>
        <taxon>Coleoptera</taxon>
        <taxon>Polyphaga</taxon>
        <taxon>Elateriformia</taxon>
        <taxon>Elateroidea</taxon>
        <taxon>Lampyridae</taxon>
        <taxon>Luciolinae</taxon>
        <taxon>Aquatica</taxon>
    </lineage>
</organism>
<dbReference type="SMART" id="SM00587">
    <property type="entry name" value="CHK"/>
    <property type="match status" value="2"/>
</dbReference>
<dbReference type="PANTHER" id="PTHR11012:SF30">
    <property type="entry name" value="PROTEIN KINASE-LIKE DOMAIN-CONTAINING"/>
    <property type="match status" value="1"/>
</dbReference>
<sequence>MSNHHSQIEKCVKKFLDNTKVSQYDINIIFDTDTGSHFMSDLAKIQVQGKDKNNKEVTLSLIGKFAKVGADIRTRIPVRELFQHEIFVYEYILPHFEKLQVEKNVTNKFKSYAGFCASSKEDCKETIILENMIGKDFQVCKRDSALDYNHALVLIKEIGRLHALSFAIRDQYPHIFEKILSTLKEVEFNDQCCPHNRNLLNAILPQCINSLDPIKDQIALQQYKKFEKVFFERTQKSVETKSSEPYAVVTHCDLWTTNFLYKYNELNLPYELCLLDWQLVRVSSPVSDISQIMFVCLDKETRDKHYQDLINEYYTSFSSFLRELGSDPDIMFPMNVLQAHLQKFSVHGLYIALRIISIVTIAENEAPDFVDKDALQTMSNTKRNLTISFKNFNMSDHHSQIEECVKKFLDNTNVSQYEINIIFDTDKGSHFISEIAKIQVQGKDRNNQDITLDLIGKFGKADKDVRTRLPIKEFFEHETFVYEYILPHFEKLQVEKNVRNKFKSYAGFCAASQEDCKETIILENMIVKEFQVCKRDVALDYNHALLLIKEIGRLHALSFAIRDQYPQIFKKILSTLKEVEFNDQCCSHNRNLLHAVFPQCINSLHAIKDKIALQQYKKFEKVFFERTQRSVETKSSEPYAVVTHCDLWTTNFLYKYNELNLPYELCLLDWQLVRVSSPVSDISQIMFVCLDKETRDKYYQDLINEYYTSFSSFLRELGSDPDIMFPMNVLQAHLQKFSVHGLYIALRIISIISIAENDAPDFADKDALQTMSNAKRNLTVFNKRMRDTLLDYIMYGYELFDKE</sequence>
<dbReference type="AlphaFoldDB" id="A0AAN7PF01"/>
<evidence type="ECO:0000313" key="2">
    <source>
        <dbReference type="EMBL" id="KAK4884229.1"/>
    </source>
</evidence>
<dbReference type="Gene3D" id="3.90.1200.10">
    <property type="match status" value="2"/>
</dbReference>
<keyword evidence="3" id="KW-1185">Reference proteome</keyword>